<feature type="active site" description="Proton acceptor" evidence="4">
    <location>
        <position position="63"/>
    </location>
</feature>
<evidence type="ECO:0000256" key="2">
    <source>
        <dbReference type="ARBA" id="ARBA00022801"/>
    </source>
</evidence>
<evidence type="ECO:0000256" key="6">
    <source>
        <dbReference type="RuleBase" id="RU361187"/>
    </source>
</evidence>
<evidence type="ECO:0000313" key="9">
    <source>
        <dbReference type="Proteomes" id="UP000487268"/>
    </source>
</evidence>
<reference evidence="8 9" key="1">
    <citation type="submission" date="2019-10" db="EMBL/GenBank/DDBJ databases">
        <title>Actinomadura rubteroloni sp. nov. and Actinomadura macrotermitis sp. nov., isolated from the gut of fungus growing-termite Macrotermes natalensis.</title>
        <authorList>
            <person name="Benndorf R."/>
            <person name="Martin K."/>
            <person name="Kuefner M."/>
            <person name="De Beer W."/>
            <person name="Kaster A.-K."/>
            <person name="Vollmers J."/>
            <person name="Poulsen M."/>
            <person name="Beemelmanns C."/>
        </authorList>
    </citation>
    <scope>NUCLEOTIDE SEQUENCE [LARGE SCALE GENOMIC DNA]</scope>
    <source>
        <strain evidence="8 9">RB68</strain>
    </source>
</reference>
<keyword evidence="9" id="KW-1185">Reference proteome</keyword>
<evidence type="ECO:0000256" key="1">
    <source>
        <dbReference type="ARBA" id="ARBA00009865"/>
    </source>
</evidence>
<gene>
    <name evidence="8" type="ORF">ACRB68_24890</name>
</gene>
<proteinExistence type="inferred from homology"/>
<dbReference type="Proteomes" id="UP000487268">
    <property type="component" value="Unassembled WGS sequence"/>
</dbReference>
<dbReference type="CDD" id="cd08999">
    <property type="entry name" value="GH43_ABN-like"/>
    <property type="match status" value="1"/>
</dbReference>
<keyword evidence="3 6" id="KW-0326">Glycosidase</keyword>
<evidence type="ECO:0000256" key="7">
    <source>
        <dbReference type="SAM" id="Phobius"/>
    </source>
</evidence>
<keyword evidence="7" id="KW-1133">Transmembrane helix</keyword>
<dbReference type="InterPro" id="IPR006710">
    <property type="entry name" value="Glyco_hydro_43"/>
</dbReference>
<keyword evidence="7" id="KW-0472">Membrane</keyword>
<dbReference type="InterPro" id="IPR051795">
    <property type="entry name" value="Glycosyl_Hydrlase_43"/>
</dbReference>
<dbReference type="EMBL" id="WEGH01000002">
    <property type="protein sequence ID" value="MQY04435.1"/>
    <property type="molecule type" value="Genomic_DNA"/>
</dbReference>
<dbReference type="InterPro" id="IPR023296">
    <property type="entry name" value="Glyco_hydro_beta-prop_sf"/>
</dbReference>
<name>A0A7K0BTB9_9ACTN</name>
<dbReference type="Pfam" id="PF04616">
    <property type="entry name" value="Glyco_hydro_43"/>
    <property type="match status" value="1"/>
</dbReference>
<feature type="active site" description="Proton donor" evidence="4">
    <location>
        <position position="242"/>
    </location>
</feature>
<evidence type="ECO:0000256" key="4">
    <source>
        <dbReference type="PIRSR" id="PIRSR606710-1"/>
    </source>
</evidence>
<dbReference type="GO" id="GO:0004553">
    <property type="term" value="F:hydrolase activity, hydrolyzing O-glycosyl compounds"/>
    <property type="evidence" value="ECO:0007669"/>
    <property type="project" value="InterPro"/>
</dbReference>
<sequence>MGVPVGAVSRRVVVPVAAALVVSGGAAAWIASGDEPAASSALSGASTAAVPAPKLVIPVNFADPDVIKVGTTFYAYATNGHGKNMPVASASSAKGPWTIHKADALPRLGAWARTGLTWAPDVSRRKDGKYVLYYTAQHATKKLHCLGAAVAASPLGPFKPAGTKPLVCDAPKGATHPGLRGEIIDASSFVDGTRHYLLYKVGYNAYGKRSFLALQRMSADGLTRVGAAKVILAQTNEPYTVEAPDLARVGKRYVLFYSAGVFSKDNYQTRYAVASSVGGPYRKAAKPLMTTAGMHRRVNGPGGADAVFDSGAWRIFFHGAIVPGAHPKPDPSPFPKKLVRGMYVADLRWTKGGTPYVR</sequence>
<keyword evidence="2 6" id="KW-0378">Hydrolase</keyword>
<evidence type="ECO:0000313" key="8">
    <source>
        <dbReference type="EMBL" id="MQY04435.1"/>
    </source>
</evidence>
<feature type="site" description="Important for catalytic activity, responsible for pKa modulation of the active site Glu and correct orientation of both the proton donor and substrate" evidence="5">
    <location>
        <position position="185"/>
    </location>
</feature>
<evidence type="ECO:0000256" key="3">
    <source>
        <dbReference type="ARBA" id="ARBA00023295"/>
    </source>
</evidence>
<dbReference type="Gene3D" id="2.115.10.20">
    <property type="entry name" value="Glycosyl hydrolase domain, family 43"/>
    <property type="match status" value="1"/>
</dbReference>
<evidence type="ECO:0000256" key="5">
    <source>
        <dbReference type="PIRSR" id="PIRSR606710-2"/>
    </source>
</evidence>
<feature type="transmembrane region" description="Helical" evidence="7">
    <location>
        <begin position="12"/>
        <end position="31"/>
    </location>
</feature>
<dbReference type="GO" id="GO:0005975">
    <property type="term" value="P:carbohydrate metabolic process"/>
    <property type="evidence" value="ECO:0007669"/>
    <property type="project" value="InterPro"/>
</dbReference>
<keyword evidence="7" id="KW-0812">Transmembrane</keyword>
<dbReference type="SUPFAM" id="SSF75005">
    <property type="entry name" value="Arabinanase/levansucrase/invertase"/>
    <property type="match status" value="1"/>
</dbReference>
<organism evidence="8 9">
    <name type="scientific">Actinomadura macrotermitis</name>
    <dbReference type="NCBI Taxonomy" id="2585200"/>
    <lineage>
        <taxon>Bacteria</taxon>
        <taxon>Bacillati</taxon>
        <taxon>Actinomycetota</taxon>
        <taxon>Actinomycetes</taxon>
        <taxon>Streptosporangiales</taxon>
        <taxon>Thermomonosporaceae</taxon>
        <taxon>Actinomadura</taxon>
    </lineage>
</organism>
<comment type="caution">
    <text evidence="8">The sequence shown here is derived from an EMBL/GenBank/DDBJ whole genome shotgun (WGS) entry which is preliminary data.</text>
</comment>
<dbReference type="AlphaFoldDB" id="A0A7K0BTB9"/>
<comment type="similarity">
    <text evidence="1 6">Belongs to the glycosyl hydrolase 43 family.</text>
</comment>
<protein>
    <submittedName>
        <fullName evidence="8">Uncharacterized protein</fullName>
    </submittedName>
</protein>
<accession>A0A7K0BTB9</accession>
<dbReference type="PANTHER" id="PTHR42812">
    <property type="entry name" value="BETA-XYLOSIDASE"/>
    <property type="match status" value="1"/>
</dbReference>
<dbReference type="PANTHER" id="PTHR42812:SF5">
    <property type="entry name" value="ENDO-ARABINASE"/>
    <property type="match status" value="1"/>
</dbReference>